<comment type="caution">
    <text evidence="6">The sequence shown here is derived from an EMBL/GenBank/DDBJ whole genome shotgun (WGS) entry which is preliminary data.</text>
</comment>
<dbReference type="InterPro" id="IPR002937">
    <property type="entry name" value="Amino_oxidase"/>
</dbReference>
<protein>
    <submittedName>
        <fullName evidence="6">All-trans-retinol 13,14-reductase</fullName>
    </submittedName>
</protein>
<dbReference type="EMBL" id="FZNZ01000037">
    <property type="protein sequence ID" value="SNS07962.1"/>
    <property type="molecule type" value="Genomic_DNA"/>
</dbReference>
<dbReference type="GO" id="GO:0016491">
    <property type="term" value="F:oxidoreductase activity"/>
    <property type="evidence" value="ECO:0007669"/>
    <property type="project" value="InterPro"/>
</dbReference>
<keyword evidence="5" id="KW-0520">NAD</keyword>
<dbReference type="AlphaFoldDB" id="A0A2K9HBN2"/>
<dbReference type="SUPFAM" id="SSF51905">
    <property type="entry name" value="FAD/NAD(P)-binding domain"/>
    <property type="match status" value="1"/>
</dbReference>
<evidence type="ECO:0000256" key="5">
    <source>
        <dbReference type="ARBA" id="ARBA00023027"/>
    </source>
</evidence>
<dbReference type="PANTHER" id="PTHR46091:SF3">
    <property type="entry name" value="AMINE OXIDASE DOMAIN-CONTAINING PROTEIN"/>
    <property type="match status" value="1"/>
</dbReference>
<keyword evidence="4" id="KW-0521">NADP</keyword>
<dbReference type="PANTHER" id="PTHR46091">
    <property type="entry name" value="BLR7054 PROTEIN"/>
    <property type="match status" value="1"/>
</dbReference>
<dbReference type="Pfam" id="PF01593">
    <property type="entry name" value="Amino_oxidase"/>
    <property type="match status" value="1"/>
</dbReference>
<dbReference type="RefSeq" id="WP_089367041.1">
    <property type="nucleotide sequence ID" value="NZ_CP023864.1"/>
</dbReference>
<evidence type="ECO:0000313" key="7">
    <source>
        <dbReference type="Proteomes" id="UP000198427"/>
    </source>
</evidence>
<evidence type="ECO:0000313" key="6">
    <source>
        <dbReference type="EMBL" id="SNS07962.1"/>
    </source>
</evidence>
<keyword evidence="3" id="KW-0274">FAD</keyword>
<dbReference type="OrthoDB" id="9789960at2"/>
<evidence type="ECO:0000256" key="1">
    <source>
        <dbReference type="ARBA" id="ARBA00022630"/>
    </source>
</evidence>
<dbReference type="InterPro" id="IPR052206">
    <property type="entry name" value="Retinol_saturase"/>
</dbReference>
<keyword evidence="1" id="KW-0285">Flavoprotein</keyword>
<evidence type="ECO:0000256" key="3">
    <source>
        <dbReference type="ARBA" id="ARBA00022827"/>
    </source>
</evidence>
<dbReference type="InterPro" id="IPR036188">
    <property type="entry name" value="FAD/NAD-bd_sf"/>
</dbReference>
<proteinExistence type="predicted"/>
<name>A0A2K9HBN2_9BACT</name>
<accession>A0A2K9HBN2</accession>
<gene>
    <name evidence="6" type="ORF">SAMN06265364_13711</name>
</gene>
<dbReference type="Gene3D" id="3.50.50.60">
    <property type="entry name" value="FAD/NAD(P)-binding domain"/>
    <property type="match status" value="2"/>
</dbReference>
<dbReference type="Proteomes" id="UP000198427">
    <property type="component" value="Unassembled WGS sequence"/>
</dbReference>
<reference evidence="6 7" key="1">
    <citation type="submission" date="2017-06" db="EMBL/GenBank/DDBJ databases">
        <authorList>
            <person name="Varghese N."/>
            <person name="Submissions S."/>
        </authorList>
    </citation>
    <scope>NUCLEOTIDE SEQUENCE [LARGE SCALE GENOMIC DNA]</scope>
    <source>
        <strain evidence="6 7">DSM 26989</strain>
    </source>
</reference>
<evidence type="ECO:0000256" key="4">
    <source>
        <dbReference type="ARBA" id="ARBA00022857"/>
    </source>
</evidence>
<sequence>MKTTVIIGGGLGGLFAGAILSREGFKVTVLEKNDTAGGGLQNFRRFGMKFDTGMHVIGGMRPGGNIYRICEYLGIADKVQLRDVDDDCTDSLYFAEDQTTYHIKKGKEGFVSSLTEHFPEERTNLEAYVDAVYRLTDETDLFYLRPSNDVFPVHSEEFNLAADAFIAKYIQNPKLRNVVAYMNPLYGGMADATPAYVHAIVSVLYMQGASRFVGGSDRFAQLLVSVIESAGGEVRCNEGAEWVEVNDRHVDYVRSTKGNEYRADHYISAIHPCALLPLLSEKAFPKAYRTRLNDIPNAYSAFSVYVKFKPETFPYINHSEYYMTRYDKVWHFGEHHDTWPLGFLFMTPPEDNQGKYADKAIITAPMIFDEVEKWAQTTVGRRGKDYELWKKEQAQKLLERIEEIHPGFNACVDKVNTASPLTIRDYYGAKEGTMCGFSKDYKNTVLSQLPVVTKVDNLLLTGQYNNLPGFCGVPLTAINTVEAILGRNYVIGRLNSIHEQL</sequence>
<organism evidence="6 7">
    <name type="scientific">Prevotella jejuni</name>
    <dbReference type="NCBI Taxonomy" id="1177574"/>
    <lineage>
        <taxon>Bacteria</taxon>
        <taxon>Pseudomonadati</taxon>
        <taxon>Bacteroidota</taxon>
        <taxon>Bacteroidia</taxon>
        <taxon>Bacteroidales</taxon>
        <taxon>Prevotellaceae</taxon>
        <taxon>Prevotella</taxon>
    </lineage>
</organism>
<keyword evidence="7" id="KW-1185">Reference proteome</keyword>
<evidence type="ECO:0000256" key="2">
    <source>
        <dbReference type="ARBA" id="ARBA00022729"/>
    </source>
</evidence>
<dbReference type="GeneID" id="94030048"/>
<dbReference type="KEGG" id="pje:CRM71_11795"/>
<keyword evidence="2" id="KW-0732">Signal</keyword>